<dbReference type="AlphaFoldDB" id="A0A0G0BKZ9"/>
<dbReference type="STRING" id="1618350.UR67_C0001G0068"/>
<protein>
    <submittedName>
        <fullName evidence="1">MutT/nudix family protein</fullName>
    </submittedName>
</protein>
<reference evidence="1 2" key="1">
    <citation type="journal article" date="2015" name="Nature">
        <title>rRNA introns, odd ribosomes, and small enigmatic genomes across a large radiation of phyla.</title>
        <authorList>
            <person name="Brown C.T."/>
            <person name="Hug L.A."/>
            <person name="Thomas B.C."/>
            <person name="Sharon I."/>
            <person name="Castelle C.J."/>
            <person name="Singh A."/>
            <person name="Wilkins M.J."/>
            <person name="Williams K.H."/>
            <person name="Banfield J.F."/>
        </authorList>
    </citation>
    <scope>NUCLEOTIDE SEQUENCE [LARGE SCALE GENOMIC DNA]</scope>
</reference>
<gene>
    <name evidence="1" type="ORF">UR67_C0001G0068</name>
</gene>
<comment type="caution">
    <text evidence="1">The sequence shown here is derived from an EMBL/GenBank/DDBJ whole genome shotgun (WGS) entry which is preliminary data.</text>
</comment>
<dbReference type="InterPro" id="IPR015797">
    <property type="entry name" value="NUDIX_hydrolase-like_dom_sf"/>
</dbReference>
<dbReference type="Proteomes" id="UP000034581">
    <property type="component" value="Unassembled WGS sequence"/>
</dbReference>
<name>A0A0G0BKZ9_UNCC3</name>
<dbReference type="SUPFAM" id="SSF55811">
    <property type="entry name" value="Nudix"/>
    <property type="match status" value="1"/>
</dbReference>
<proteinExistence type="predicted"/>
<organism evidence="1 2">
    <name type="scientific">candidate division CPR3 bacterium GW2011_GWF2_35_18</name>
    <dbReference type="NCBI Taxonomy" id="1618350"/>
    <lineage>
        <taxon>Bacteria</taxon>
        <taxon>Bacteria division CPR3</taxon>
    </lineage>
</organism>
<accession>A0A0G0BKZ9</accession>
<dbReference type="Gene3D" id="3.90.79.10">
    <property type="entry name" value="Nucleoside Triphosphate Pyrophosphohydrolase"/>
    <property type="match status" value="1"/>
</dbReference>
<sequence>MTEYVDILKPPSFQKSGVKKPLNEAWRDEDWLGTFNLWVIKNKPFPAIVYQIRSQKSAWAPGKLDVSAGGHYNAGETISDGLREVQEELGKEYKFEELKYLGRKMSISADINENIRHNIVDIFMIIDNSPLVSYKLQKSEVQAICESPLADLLKVHVQKSYKFTTEILDNTGHKSKITVNRDSFPIGWDNYHYKIALLTERFLKGEKNLIY</sequence>
<dbReference type="EMBL" id="LBQB01000001">
    <property type="protein sequence ID" value="KKP70159.1"/>
    <property type="molecule type" value="Genomic_DNA"/>
</dbReference>
<evidence type="ECO:0000313" key="1">
    <source>
        <dbReference type="EMBL" id="KKP70159.1"/>
    </source>
</evidence>
<evidence type="ECO:0000313" key="2">
    <source>
        <dbReference type="Proteomes" id="UP000034581"/>
    </source>
</evidence>